<evidence type="ECO:0000313" key="3">
    <source>
        <dbReference type="Proteomes" id="UP001223072"/>
    </source>
</evidence>
<sequence>MAQSLIGERYVVGLGCRVSIKGVAVTTVKWSISHLPTGGANRPTSREQSVGITCPRCSRKFSVQVESVAKARRKQLINRAVGWLLLLSLLVTVPMLFHLGGQTVEEGDTQSSDLVGILFGLVALAVIAGPSFLVAANHNGVKKLRLVRNDGTRTALVQGHRLF</sequence>
<organism evidence="2 3">
    <name type="scientific">Streptomyces turgidiscabies</name>
    <dbReference type="NCBI Taxonomy" id="85558"/>
    <lineage>
        <taxon>Bacteria</taxon>
        <taxon>Bacillati</taxon>
        <taxon>Actinomycetota</taxon>
        <taxon>Actinomycetes</taxon>
        <taxon>Kitasatosporales</taxon>
        <taxon>Streptomycetaceae</taxon>
        <taxon>Streptomyces</taxon>
    </lineage>
</organism>
<evidence type="ECO:0000256" key="1">
    <source>
        <dbReference type="SAM" id="Phobius"/>
    </source>
</evidence>
<dbReference type="Proteomes" id="UP001223072">
    <property type="component" value="Unassembled WGS sequence"/>
</dbReference>
<comment type="caution">
    <text evidence="2">The sequence shown here is derived from an EMBL/GenBank/DDBJ whole genome shotgun (WGS) entry which is preliminary data.</text>
</comment>
<keyword evidence="1" id="KW-0472">Membrane</keyword>
<protein>
    <submittedName>
        <fullName evidence="2">Uncharacterized protein</fullName>
    </submittedName>
</protein>
<gene>
    <name evidence="2" type="ORF">QFZ49_005739</name>
</gene>
<dbReference type="EMBL" id="JAUSZS010000007">
    <property type="protein sequence ID" value="MDQ0935767.1"/>
    <property type="molecule type" value="Genomic_DNA"/>
</dbReference>
<feature type="transmembrane region" description="Helical" evidence="1">
    <location>
        <begin position="117"/>
        <end position="136"/>
    </location>
</feature>
<accession>A0ABU0RUV1</accession>
<reference evidence="2 3" key="1">
    <citation type="submission" date="2023-07" db="EMBL/GenBank/DDBJ databases">
        <title>Comparative genomics of wheat-associated soil bacteria to identify genetic determinants of phenazine resistance.</title>
        <authorList>
            <person name="Mouncey N."/>
        </authorList>
    </citation>
    <scope>NUCLEOTIDE SEQUENCE [LARGE SCALE GENOMIC DNA]</scope>
    <source>
        <strain evidence="2 3">W2I16</strain>
    </source>
</reference>
<evidence type="ECO:0000313" key="2">
    <source>
        <dbReference type="EMBL" id="MDQ0935767.1"/>
    </source>
</evidence>
<keyword evidence="3" id="KW-1185">Reference proteome</keyword>
<name>A0ABU0RUV1_9ACTN</name>
<keyword evidence="1" id="KW-0812">Transmembrane</keyword>
<keyword evidence="1" id="KW-1133">Transmembrane helix</keyword>
<feature type="transmembrane region" description="Helical" evidence="1">
    <location>
        <begin position="80"/>
        <end position="97"/>
    </location>
</feature>
<proteinExistence type="predicted"/>